<evidence type="ECO:0000256" key="2">
    <source>
        <dbReference type="ARBA" id="ARBA00023136"/>
    </source>
</evidence>
<proteinExistence type="predicted"/>
<evidence type="ECO:0000256" key="3">
    <source>
        <dbReference type="SAM" id="Phobius"/>
    </source>
</evidence>
<feature type="transmembrane region" description="Helical" evidence="3">
    <location>
        <begin position="322"/>
        <end position="349"/>
    </location>
</feature>
<evidence type="ECO:0000256" key="1">
    <source>
        <dbReference type="ARBA" id="ARBA00022448"/>
    </source>
</evidence>
<evidence type="ECO:0000313" key="6">
    <source>
        <dbReference type="EMBL" id="MBA0823489.1"/>
    </source>
</evidence>
<keyword evidence="7" id="KW-1185">Reference proteome</keyword>
<comment type="caution">
    <text evidence="6">The sequence shown here is derived from an EMBL/GenBank/DDBJ whole genome shotgun (WGS) entry which is preliminary data.</text>
</comment>
<evidence type="ECO:0000259" key="5">
    <source>
        <dbReference type="Pfam" id="PF19055"/>
    </source>
</evidence>
<keyword evidence="2 3" id="KW-0472">Membrane</keyword>
<reference evidence="6 7" key="1">
    <citation type="journal article" date="2019" name="Genome Biol. Evol.">
        <title>Insights into the evolution of the New World diploid cottons (Gossypium, subgenus Houzingenia) based on genome sequencing.</title>
        <authorList>
            <person name="Grover C.E."/>
            <person name="Arick M.A. 2nd"/>
            <person name="Thrash A."/>
            <person name="Conover J.L."/>
            <person name="Sanders W.S."/>
            <person name="Peterson D.G."/>
            <person name="Frelichowski J.E."/>
            <person name="Scheffler J.A."/>
            <person name="Scheffler B.E."/>
            <person name="Wendel J.F."/>
        </authorList>
    </citation>
    <scope>NUCLEOTIDE SEQUENCE [LARGE SCALE GENOMIC DNA]</scope>
    <source>
        <strain evidence="6">6</strain>
        <tissue evidence="6">Leaf</tissue>
    </source>
</reference>
<dbReference type="EMBL" id="JABFAE010000002">
    <property type="protein sequence ID" value="MBA0823489.1"/>
    <property type="molecule type" value="Genomic_DNA"/>
</dbReference>
<feature type="domain" description="Plant PDR ABC transporter associated" evidence="4">
    <location>
        <begin position="297"/>
        <end position="350"/>
    </location>
</feature>
<evidence type="ECO:0000259" key="4">
    <source>
        <dbReference type="Pfam" id="PF08370"/>
    </source>
</evidence>
<feature type="domain" description="ABC transporter family G" evidence="5">
    <location>
        <begin position="22"/>
        <end position="76"/>
    </location>
</feature>
<evidence type="ECO:0008006" key="8">
    <source>
        <dbReference type="Google" id="ProtNLM"/>
    </source>
</evidence>
<dbReference type="InterPro" id="IPR013581">
    <property type="entry name" value="PDR_assoc"/>
</dbReference>
<keyword evidence="3" id="KW-0812">Transmembrane</keyword>
<dbReference type="GO" id="GO:0140359">
    <property type="term" value="F:ABC-type transporter activity"/>
    <property type="evidence" value="ECO:0007669"/>
    <property type="project" value="InterPro"/>
</dbReference>
<dbReference type="AlphaFoldDB" id="A0A7J9IMU9"/>
<name>A0A7J9IMU9_9ROSI</name>
<dbReference type="PANTHER" id="PTHR19241">
    <property type="entry name" value="ATP-BINDING CASSETTE TRANSPORTER"/>
    <property type="match status" value="1"/>
</dbReference>
<organism evidence="6 7">
    <name type="scientific">Gossypium armourianum</name>
    <dbReference type="NCBI Taxonomy" id="34283"/>
    <lineage>
        <taxon>Eukaryota</taxon>
        <taxon>Viridiplantae</taxon>
        <taxon>Streptophyta</taxon>
        <taxon>Embryophyta</taxon>
        <taxon>Tracheophyta</taxon>
        <taxon>Spermatophyta</taxon>
        <taxon>Magnoliopsida</taxon>
        <taxon>eudicotyledons</taxon>
        <taxon>Gunneridae</taxon>
        <taxon>Pentapetalae</taxon>
        <taxon>rosids</taxon>
        <taxon>malvids</taxon>
        <taxon>Malvales</taxon>
        <taxon>Malvaceae</taxon>
        <taxon>Malvoideae</taxon>
        <taxon>Gossypium</taxon>
    </lineage>
</organism>
<dbReference type="InterPro" id="IPR043926">
    <property type="entry name" value="ABCG_dom"/>
</dbReference>
<feature type="non-terminal residue" evidence="6">
    <location>
        <position position="394"/>
    </location>
</feature>
<keyword evidence="1" id="KW-0813">Transport</keyword>
<keyword evidence="3" id="KW-1133">Transmembrane helix</keyword>
<dbReference type="Pfam" id="PF19055">
    <property type="entry name" value="ABC2_membrane_7"/>
    <property type="match status" value="1"/>
</dbReference>
<dbReference type="Proteomes" id="UP000593575">
    <property type="component" value="Unassembled WGS sequence"/>
</dbReference>
<protein>
    <recommendedName>
        <fullName evidence="8">ABC transporter family G domain-containing protein</fullName>
    </recommendedName>
</protein>
<accession>A0A7J9IMU9</accession>
<evidence type="ECO:0000313" key="7">
    <source>
        <dbReference type="Proteomes" id="UP000593575"/>
    </source>
</evidence>
<dbReference type="Pfam" id="PF08370">
    <property type="entry name" value="PDR_assoc"/>
    <property type="match status" value="1"/>
</dbReference>
<sequence>MVTCLQQLAHMIGSTILVSLLQPTLETFDLFDDIILMAEGKIVYHGVRSDVRPFFEHCGFKCPPRKGVADFLQEVLSQEDQAQYWYHMDRPHTFVSSDKFVAAFNEFHTGQKLNQELFQPFTKAEDPKNALSSNIYSLGKWELFKLLFLAMVAISVFIRTRMKIDEVHASQYLGSLFYGLLRLTASGISELALTGSRFGVFYKQSDLLFYPVFPSTFAPFPPPSSDKLTLLIGCCCISNPIFCGNMRSVYIIADNIIQWLHSSAIIDAWLDKMGFWMSPMTYAEIGVSVNEFHAPRWQKVSSSKESLGQQVLIKHGLNFNEYLYWISVGALVGLCVLYNLGFTLALSYLKLKFYSVPFHAPPRSRDLNCGSSRVFSRIAFITVADIMDAIAVIA</sequence>
<gene>
    <name evidence="6" type="ORF">Goarm_020219</name>
</gene>